<sequence length="534" mass="58293">MWKQEFHQTGKLIRFILKRDRLRLPIWLVSLVFLTMITASSFTELYHSQEERQAMAETMRNPAMTAMVGPGYGLDNYTVGAMMSHQMLLFSAVLVAIMNILLIVRHTRTDEEEGRIELIRSLPVGRASTLTASLVVLLAANILLALLIGVGLYSMRIESMDLNGSLLYGAALGATGIFFSAVTALFAQLSQHSRGAVGYSMTVLGLSYLLRAIGDVSNETLSWFSPLGWATGTKAYVANDWGPVVLAGVISIIITAGVLYLNRLRDLGSGFLPSNPGKKHASLLLLSPLGLALRLQRTSIISWAIGMYLLGVSYGSVLGDLESFFASSDIMNDMLPPVEGLSLTEQFLTMIMAVISMICTVPALLFMLKVKGEEKQSRTEHLLSRAVSRWKLLGSYALLSSFFSFVMILLAVTGLWSASVSTMEDPIAFLSLFKGAVVYLPAIWVMIGTAIFLIGLVPSLTSLSLLYLGYSFFIVYLGGMMQFPEWLSSLSPFGHVPQIPMEDFNLTAVLLLLGVSAILTAAGFAGYRRRDITG</sequence>
<name>A0A0C2SGK7_9BACL</name>
<evidence type="ECO:0008006" key="4">
    <source>
        <dbReference type="Google" id="ProtNLM"/>
    </source>
</evidence>
<feature type="transmembrane region" description="Helical" evidence="1">
    <location>
        <begin position="241"/>
        <end position="261"/>
    </location>
</feature>
<gene>
    <name evidence="2" type="ORF">KR50_03830</name>
</gene>
<feature type="transmembrane region" description="Helical" evidence="1">
    <location>
        <begin position="436"/>
        <end position="457"/>
    </location>
</feature>
<feature type="transmembrane region" description="Helical" evidence="1">
    <location>
        <begin position="196"/>
        <end position="214"/>
    </location>
</feature>
<feature type="transmembrane region" description="Helical" evidence="1">
    <location>
        <begin position="347"/>
        <end position="368"/>
    </location>
</feature>
<feature type="transmembrane region" description="Helical" evidence="1">
    <location>
        <begin position="464"/>
        <end position="484"/>
    </location>
</feature>
<organism evidence="2 3">
    <name type="scientific">Jeotgalibacillus campisalis</name>
    <dbReference type="NCBI Taxonomy" id="220754"/>
    <lineage>
        <taxon>Bacteria</taxon>
        <taxon>Bacillati</taxon>
        <taxon>Bacillota</taxon>
        <taxon>Bacilli</taxon>
        <taxon>Bacillales</taxon>
        <taxon>Caryophanaceae</taxon>
        <taxon>Jeotgalibacillus</taxon>
    </lineage>
</organism>
<proteinExistence type="predicted"/>
<keyword evidence="3" id="KW-1185">Reference proteome</keyword>
<reference evidence="2 3" key="1">
    <citation type="submission" date="2015-01" db="EMBL/GenBank/DDBJ databases">
        <title>Jeotgalibacillus campisalis genome sequencing.</title>
        <authorList>
            <person name="Goh K.M."/>
            <person name="Chan K.-G."/>
            <person name="Yaakop A.S."/>
            <person name="Ee R."/>
            <person name="Gan H.M."/>
            <person name="Chan C.S."/>
        </authorList>
    </citation>
    <scope>NUCLEOTIDE SEQUENCE [LARGE SCALE GENOMIC DNA]</scope>
    <source>
        <strain evidence="2 3">SF-57</strain>
    </source>
</reference>
<keyword evidence="1" id="KW-0812">Transmembrane</keyword>
<dbReference type="OrthoDB" id="2014935at2"/>
<protein>
    <recommendedName>
        <fullName evidence="4">ABC transporter permease</fullName>
    </recommendedName>
</protein>
<feature type="transmembrane region" description="Helical" evidence="1">
    <location>
        <begin position="300"/>
        <end position="319"/>
    </location>
</feature>
<feature type="transmembrane region" description="Helical" evidence="1">
    <location>
        <begin position="127"/>
        <end position="154"/>
    </location>
</feature>
<dbReference type="Proteomes" id="UP000031972">
    <property type="component" value="Unassembled WGS sequence"/>
</dbReference>
<dbReference type="EMBL" id="JXRR01000001">
    <property type="protein sequence ID" value="KIL53054.1"/>
    <property type="molecule type" value="Genomic_DNA"/>
</dbReference>
<evidence type="ECO:0000313" key="3">
    <source>
        <dbReference type="Proteomes" id="UP000031972"/>
    </source>
</evidence>
<dbReference type="RefSeq" id="WP_041054052.1">
    <property type="nucleotide sequence ID" value="NZ_JXRR01000001.1"/>
</dbReference>
<accession>A0A0C2SGK7</accession>
<feature type="transmembrane region" description="Helical" evidence="1">
    <location>
        <begin position="166"/>
        <end position="189"/>
    </location>
</feature>
<feature type="transmembrane region" description="Helical" evidence="1">
    <location>
        <begin position="393"/>
        <end position="416"/>
    </location>
</feature>
<evidence type="ECO:0000256" key="1">
    <source>
        <dbReference type="SAM" id="Phobius"/>
    </source>
</evidence>
<dbReference type="PATRIC" id="fig|220754.4.peg.391"/>
<comment type="caution">
    <text evidence="2">The sequence shown here is derived from an EMBL/GenBank/DDBJ whole genome shotgun (WGS) entry which is preliminary data.</text>
</comment>
<dbReference type="AlphaFoldDB" id="A0A0C2SGK7"/>
<feature type="transmembrane region" description="Helical" evidence="1">
    <location>
        <begin position="21"/>
        <end position="42"/>
    </location>
</feature>
<keyword evidence="1" id="KW-1133">Transmembrane helix</keyword>
<keyword evidence="1" id="KW-0472">Membrane</keyword>
<feature type="transmembrane region" description="Helical" evidence="1">
    <location>
        <begin position="504"/>
        <end position="527"/>
    </location>
</feature>
<evidence type="ECO:0000313" key="2">
    <source>
        <dbReference type="EMBL" id="KIL53054.1"/>
    </source>
</evidence>
<feature type="transmembrane region" description="Helical" evidence="1">
    <location>
        <begin position="87"/>
        <end position="106"/>
    </location>
</feature>